<dbReference type="Proteomes" id="UP000326364">
    <property type="component" value="Unassembled WGS sequence"/>
</dbReference>
<evidence type="ECO:0000313" key="3">
    <source>
        <dbReference type="Proteomes" id="UP000325933"/>
    </source>
</evidence>
<dbReference type="EMBL" id="VYQA01000026">
    <property type="protein sequence ID" value="KAA9024504.1"/>
    <property type="molecule type" value="Genomic_DNA"/>
</dbReference>
<dbReference type="Proteomes" id="UP000325933">
    <property type="component" value="Unassembled WGS sequence"/>
</dbReference>
<protein>
    <submittedName>
        <fullName evidence="2">Glycosyltransferase</fullName>
    </submittedName>
</protein>
<dbReference type="SUPFAM" id="SSF53756">
    <property type="entry name" value="UDP-Glycosyltransferase/glycogen phosphorylase"/>
    <property type="match status" value="1"/>
</dbReference>
<evidence type="ECO:0000313" key="1">
    <source>
        <dbReference type="EMBL" id="KAA9012053.1"/>
    </source>
</evidence>
<reference evidence="3 4" key="1">
    <citation type="submission" date="2019-09" db="EMBL/GenBank/DDBJ databases">
        <authorList>
            <person name="Feng G."/>
        </authorList>
    </citation>
    <scope>NUCLEOTIDE SEQUENCE [LARGE SCALE GENOMIC DNA]</scope>
    <source>
        <strain evidence="2 3">KACC 19283</strain>
        <strain evidence="1 4">KACC 19284</strain>
    </source>
</reference>
<comment type="caution">
    <text evidence="2">The sequence shown here is derived from an EMBL/GenBank/DDBJ whole genome shotgun (WGS) entry which is preliminary data.</text>
</comment>
<keyword evidence="2" id="KW-0808">Transferase</keyword>
<keyword evidence="4" id="KW-1185">Reference proteome</keyword>
<gene>
    <name evidence="2" type="ORF">F4U95_22060</name>
    <name evidence="1" type="ORF">F4U96_21945</name>
</gene>
<evidence type="ECO:0000313" key="2">
    <source>
        <dbReference type="EMBL" id="KAA9024504.1"/>
    </source>
</evidence>
<dbReference type="GO" id="GO:0016740">
    <property type="term" value="F:transferase activity"/>
    <property type="evidence" value="ECO:0007669"/>
    <property type="project" value="UniProtKB-KW"/>
</dbReference>
<proteinExistence type="predicted"/>
<accession>A0A5J5HTX3</accession>
<dbReference type="EMBL" id="VYQB01000026">
    <property type="protein sequence ID" value="KAA9012053.1"/>
    <property type="molecule type" value="Genomic_DNA"/>
</dbReference>
<dbReference type="RefSeq" id="WP_120252924.1">
    <property type="nucleotide sequence ID" value="NZ_JBNNIY010000005.1"/>
</dbReference>
<name>A0A5J5HTX3_9SPHN</name>
<evidence type="ECO:0000313" key="4">
    <source>
        <dbReference type="Proteomes" id="UP000326364"/>
    </source>
</evidence>
<dbReference type="AlphaFoldDB" id="A0A5J5HTX3"/>
<dbReference type="Gene3D" id="3.40.50.2000">
    <property type="entry name" value="Glycogen Phosphorylase B"/>
    <property type="match status" value="1"/>
</dbReference>
<sequence>MSRPIGYYVHHHGDGHRQRAIAIGQSLDNVMLMGSGLAHGTGNLPFLDLPDDRFDDSFAGIDHVDRPSSLHYAPLDHEGLRQRSAQMTGWIAEARPRLMVVDVSAEVAMLARIASVPTVYVRLSGSRLDVAHLDAFRGAIALLAPFHDALDDDETPGWVRDKTFYAPGIVRSASQNISVNDEVVLVVLGRGGGISNGEHWAAAARAAPTWQWHIIGPCTVPADMPANLYLRGWVDDADAQIAAARVVIGAAGDGVVSAVLRARRPFICLPEPRPFDEQASKAERLAAVGAAIVRHDWPKPHEWPDLIGRAIEQNEQWPACLESESGPERVARWLDDLCAPAVSNRSHIA</sequence>
<organism evidence="2 3">
    <name type="scientific">Sphingobium limneticum</name>
    <dbReference type="NCBI Taxonomy" id="1007511"/>
    <lineage>
        <taxon>Bacteria</taxon>
        <taxon>Pseudomonadati</taxon>
        <taxon>Pseudomonadota</taxon>
        <taxon>Alphaproteobacteria</taxon>
        <taxon>Sphingomonadales</taxon>
        <taxon>Sphingomonadaceae</taxon>
        <taxon>Sphingobium</taxon>
    </lineage>
</organism>